<comment type="caution">
    <text evidence="2">The sequence shown here is derived from an EMBL/GenBank/DDBJ whole genome shotgun (WGS) entry which is preliminary data.</text>
</comment>
<gene>
    <name evidence="2" type="ORF">PLXY2_LOCUS4947</name>
</gene>
<accession>A0A8S4EBE4</accession>
<organism evidence="2 3">
    <name type="scientific">Plutella xylostella</name>
    <name type="common">Diamondback moth</name>
    <name type="synonym">Plutella maculipennis</name>
    <dbReference type="NCBI Taxonomy" id="51655"/>
    <lineage>
        <taxon>Eukaryota</taxon>
        <taxon>Metazoa</taxon>
        <taxon>Ecdysozoa</taxon>
        <taxon>Arthropoda</taxon>
        <taxon>Hexapoda</taxon>
        <taxon>Insecta</taxon>
        <taxon>Pterygota</taxon>
        <taxon>Neoptera</taxon>
        <taxon>Endopterygota</taxon>
        <taxon>Lepidoptera</taxon>
        <taxon>Glossata</taxon>
        <taxon>Ditrysia</taxon>
        <taxon>Yponomeutoidea</taxon>
        <taxon>Plutellidae</taxon>
        <taxon>Plutella</taxon>
    </lineage>
</organism>
<proteinExistence type="predicted"/>
<sequence length="120" mass="13784">MLTQYLCTVATLILICQNVFGSFVIPRIPFNPNQVCYLSKACHHSGRAVCGLNILDGKKRRFLDSCDMLEFNCVYNKDYQIRDMKECIGLENDPDELNEISVPGSIDRIRGCRHRPKRET</sequence>
<protein>
    <submittedName>
        <fullName evidence="2">(diamondback moth) hypothetical protein</fullName>
    </submittedName>
</protein>
<evidence type="ECO:0000313" key="2">
    <source>
        <dbReference type="EMBL" id="CAG9112604.1"/>
    </source>
</evidence>
<dbReference type="EMBL" id="CAJHNJ030000014">
    <property type="protein sequence ID" value="CAG9112604.1"/>
    <property type="molecule type" value="Genomic_DNA"/>
</dbReference>
<evidence type="ECO:0000313" key="3">
    <source>
        <dbReference type="Proteomes" id="UP000653454"/>
    </source>
</evidence>
<name>A0A8S4EBE4_PLUXY</name>
<dbReference type="Proteomes" id="UP000653454">
    <property type="component" value="Unassembled WGS sequence"/>
</dbReference>
<evidence type="ECO:0000256" key="1">
    <source>
        <dbReference type="SAM" id="SignalP"/>
    </source>
</evidence>
<keyword evidence="1" id="KW-0732">Signal</keyword>
<reference evidence="2" key="1">
    <citation type="submission" date="2020-11" db="EMBL/GenBank/DDBJ databases">
        <authorList>
            <person name="Whiteford S."/>
        </authorList>
    </citation>
    <scope>NUCLEOTIDE SEQUENCE</scope>
</reference>
<keyword evidence="3" id="KW-1185">Reference proteome</keyword>
<dbReference type="AlphaFoldDB" id="A0A8S4EBE4"/>
<feature type="signal peptide" evidence="1">
    <location>
        <begin position="1"/>
        <end position="21"/>
    </location>
</feature>
<feature type="chain" id="PRO_5035850634" evidence="1">
    <location>
        <begin position="22"/>
        <end position="120"/>
    </location>
</feature>